<dbReference type="Pfam" id="PF02518">
    <property type="entry name" value="HATPase_c"/>
    <property type="match status" value="1"/>
</dbReference>
<dbReference type="EC" id="2.7.13.3" evidence="2"/>
<dbReference type="EMBL" id="CP010802">
    <property type="protein sequence ID" value="ALC17369.1"/>
    <property type="molecule type" value="Genomic_DNA"/>
</dbReference>
<dbReference type="STRING" id="1603606.DSOUD_2616"/>
<dbReference type="SMART" id="SM00387">
    <property type="entry name" value="HATPase_c"/>
    <property type="match status" value="1"/>
</dbReference>
<keyword evidence="8" id="KW-0812">Transmembrane</keyword>
<dbReference type="InterPro" id="IPR033425">
    <property type="entry name" value="MASE3"/>
</dbReference>
<feature type="transmembrane region" description="Helical" evidence="8">
    <location>
        <begin position="105"/>
        <end position="123"/>
    </location>
</feature>
<dbReference type="InterPro" id="IPR003594">
    <property type="entry name" value="HATPase_dom"/>
</dbReference>
<name>A0A0M3QG49_9BACT</name>
<dbReference type="SUPFAM" id="SSF55874">
    <property type="entry name" value="ATPase domain of HSP90 chaperone/DNA topoisomerase II/histidine kinase"/>
    <property type="match status" value="1"/>
</dbReference>
<feature type="domain" description="PAC" evidence="11">
    <location>
        <begin position="335"/>
        <end position="387"/>
    </location>
</feature>
<feature type="domain" description="Histidine kinase" evidence="9">
    <location>
        <begin position="412"/>
        <end position="622"/>
    </location>
</feature>
<keyword evidence="6 8" id="KW-0472">Membrane</keyword>
<dbReference type="InterPro" id="IPR035965">
    <property type="entry name" value="PAS-like_dom_sf"/>
</dbReference>
<dbReference type="PRINTS" id="PR00344">
    <property type="entry name" value="BCTRLSENSOR"/>
</dbReference>
<dbReference type="SMART" id="SM00086">
    <property type="entry name" value="PAC"/>
    <property type="match status" value="1"/>
</dbReference>
<dbReference type="GO" id="GO:0000156">
    <property type="term" value="F:phosphorelay response regulator activity"/>
    <property type="evidence" value="ECO:0007669"/>
    <property type="project" value="TreeGrafter"/>
</dbReference>
<keyword evidence="3" id="KW-0597">Phosphoprotein</keyword>
<dbReference type="InterPro" id="IPR050351">
    <property type="entry name" value="BphY/WalK/GraS-like"/>
</dbReference>
<evidence type="ECO:0000256" key="1">
    <source>
        <dbReference type="ARBA" id="ARBA00000085"/>
    </source>
</evidence>
<keyword evidence="7" id="KW-0175">Coiled coil</keyword>
<dbReference type="Gene3D" id="3.30.450.20">
    <property type="entry name" value="PAS domain"/>
    <property type="match status" value="1"/>
</dbReference>
<sequence>MIDYAVSSDKVSTLLLGGAVLIGLCLASFYNYLLFHTLVEFFSVVVACGIFMIAWNTRRIIKNNYFLFVGIASLFVALVEISHVLTYKGLGIFPGISPDIATQLWIASRYLQSLSLLVAPWFIGRRLRAGWTIAFFLTLTSLLLTAVFSGNFPACFVEGSGLTPFKKGSEYLVCLLFLGAIYFMVRKKEAFNRGVVRLLSGALLCFIAAELAFTLYSDVYGLSNAIGHILKFAGFYLVYKALIETVLARPYDLLFRELKQSEERYRRLYKDTPVMLHSIDRDGRLVSVSNYWLAYLGYGKDEAINVKLTSFFTEESRRYAEEVVFPEYFQTGYCKDVPYRIRKKNGEILDVLLSATADRDDQGEIIRSLAVMIDITERKRASEKIASLNASLAAKAEELEKANLELESFSHTVAHDLRAPLTNISGACQGLNELCADTLDGKSKKFIDYIHDETLRMDLFISALLDFSHLNRQELHREELDLSEMAAAIVLGLRMREPERQVTFTLAEGVKCLGDPVLIYSVLENLLGNAWKYTGARDEARIEFGVIAEEEKPVFFVRDNGAGFDMNQAHRLFGAFQRLHNRDEFAGTGLGLTTVQRILFRHGGRIWAEGEKDKGATFFFTL</sequence>
<evidence type="ECO:0000256" key="4">
    <source>
        <dbReference type="ARBA" id="ARBA00022679"/>
    </source>
</evidence>
<dbReference type="NCBIfam" id="TIGR00229">
    <property type="entry name" value="sensory_box"/>
    <property type="match status" value="1"/>
</dbReference>
<evidence type="ECO:0000313" key="12">
    <source>
        <dbReference type="EMBL" id="ALC17369.1"/>
    </source>
</evidence>
<dbReference type="SUPFAM" id="SSF47384">
    <property type="entry name" value="Homodimeric domain of signal transducing histidine kinase"/>
    <property type="match status" value="1"/>
</dbReference>
<feature type="coiled-coil region" evidence="7">
    <location>
        <begin position="378"/>
        <end position="412"/>
    </location>
</feature>
<dbReference type="InterPro" id="IPR003661">
    <property type="entry name" value="HisK_dim/P_dom"/>
</dbReference>
<evidence type="ECO:0000256" key="3">
    <source>
        <dbReference type="ARBA" id="ARBA00022553"/>
    </source>
</evidence>
<dbReference type="Gene3D" id="1.10.287.130">
    <property type="match status" value="1"/>
</dbReference>
<dbReference type="RefSeq" id="WP_053551383.1">
    <property type="nucleotide sequence ID" value="NZ_CP010802.1"/>
</dbReference>
<dbReference type="InterPro" id="IPR036890">
    <property type="entry name" value="HATPase_C_sf"/>
</dbReference>
<feature type="transmembrane region" description="Helical" evidence="8">
    <location>
        <begin position="197"/>
        <end position="216"/>
    </location>
</feature>
<evidence type="ECO:0000259" key="9">
    <source>
        <dbReference type="PROSITE" id="PS50109"/>
    </source>
</evidence>
<evidence type="ECO:0000256" key="7">
    <source>
        <dbReference type="SAM" id="Coils"/>
    </source>
</evidence>
<dbReference type="PROSITE" id="PS50109">
    <property type="entry name" value="HIS_KIN"/>
    <property type="match status" value="1"/>
</dbReference>
<dbReference type="SMART" id="SM00091">
    <property type="entry name" value="PAS"/>
    <property type="match status" value="1"/>
</dbReference>
<keyword evidence="4" id="KW-0808">Transferase</keyword>
<dbReference type="GO" id="GO:0000155">
    <property type="term" value="F:phosphorelay sensor kinase activity"/>
    <property type="evidence" value="ECO:0007669"/>
    <property type="project" value="InterPro"/>
</dbReference>
<dbReference type="AlphaFoldDB" id="A0A0M3QG49"/>
<dbReference type="PROSITE" id="PS50112">
    <property type="entry name" value="PAS"/>
    <property type="match status" value="1"/>
</dbReference>
<dbReference type="PANTHER" id="PTHR42878">
    <property type="entry name" value="TWO-COMPONENT HISTIDINE KINASE"/>
    <property type="match status" value="1"/>
</dbReference>
<dbReference type="GO" id="GO:0016020">
    <property type="term" value="C:membrane"/>
    <property type="evidence" value="ECO:0007669"/>
    <property type="project" value="UniProtKB-SubCell"/>
</dbReference>
<keyword evidence="5 12" id="KW-0418">Kinase</keyword>
<accession>A0A0M3QG49</accession>
<reference evidence="12 13" key="1">
    <citation type="submission" date="2015-07" db="EMBL/GenBank/DDBJ databases">
        <title>Isolation and Genomic Characterization of a Novel Halophilic Metal-Reducing Deltaproteobacterium from the Deep Subsurface.</title>
        <authorList>
            <person name="Badalamenti J.P."/>
            <person name="Summers Z.M."/>
            <person name="Gralnick J.A."/>
            <person name="Bond D.R."/>
        </authorList>
    </citation>
    <scope>NUCLEOTIDE SEQUENCE [LARGE SCALE GENOMIC DNA]</scope>
    <source>
        <strain evidence="12 13">WTL</strain>
    </source>
</reference>
<dbReference type="PATRIC" id="fig|1603606.3.peg.2836"/>
<dbReference type="GO" id="GO:0030295">
    <property type="term" value="F:protein kinase activator activity"/>
    <property type="evidence" value="ECO:0007669"/>
    <property type="project" value="TreeGrafter"/>
</dbReference>
<feature type="transmembrane region" description="Helical" evidence="8">
    <location>
        <begin position="12"/>
        <end position="32"/>
    </location>
</feature>
<dbReference type="CDD" id="cd00130">
    <property type="entry name" value="PAS"/>
    <property type="match status" value="1"/>
</dbReference>
<dbReference type="GO" id="GO:0007234">
    <property type="term" value="P:osmosensory signaling via phosphorelay pathway"/>
    <property type="evidence" value="ECO:0007669"/>
    <property type="project" value="TreeGrafter"/>
</dbReference>
<dbReference type="SMART" id="SM00388">
    <property type="entry name" value="HisKA"/>
    <property type="match status" value="1"/>
</dbReference>
<evidence type="ECO:0000256" key="2">
    <source>
        <dbReference type="ARBA" id="ARBA00012438"/>
    </source>
</evidence>
<feature type="transmembrane region" description="Helical" evidence="8">
    <location>
        <begin position="64"/>
        <end position="85"/>
    </location>
</feature>
<dbReference type="InterPro" id="IPR000700">
    <property type="entry name" value="PAS-assoc_C"/>
</dbReference>
<dbReference type="InterPro" id="IPR005467">
    <property type="entry name" value="His_kinase_dom"/>
</dbReference>
<dbReference type="Gene3D" id="3.30.565.10">
    <property type="entry name" value="Histidine kinase-like ATPase, C-terminal domain"/>
    <property type="match status" value="1"/>
</dbReference>
<dbReference type="PROSITE" id="PS50113">
    <property type="entry name" value="PAC"/>
    <property type="match status" value="1"/>
</dbReference>
<dbReference type="CDD" id="cd00082">
    <property type="entry name" value="HisKA"/>
    <property type="match status" value="1"/>
</dbReference>
<dbReference type="KEGG" id="des:DSOUD_2616"/>
<dbReference type="PANTHER" id="PTHR42878:SF15">
    <property type="entry name" value="BACTERIOPHYTOCHROME"/>
    <property type="match status" value="1"/>
</dbReference>
<evidence type="ECO:0000256" key="6">
    <source>
        <dbReference type="ARBA" id="ARBA00023136"/>
    </source>
</evidence>
<feature type="domain" description="PAS" evidence="10">
    <location>
        <begin position="261"/>
        <end position="332"/>
    </location>
</feature>
<dbReference type="InterPro" id="IPR000014">
    <property type="entry name" value="PAS"/>
</dbReference>
<evidence type="ECO:0000256" key="8">
    <source>
        <dbReference type="SAM" id="Phobius"/>
    </source>
</evidence>
<dbReference type="Pfam" id="PF00512">
    <property type="entry name" value="HisKA"/>
    <property type="match status" value="1"/>
</dbReference>
<dbReference type="Pfam" id="PF17159">
    <property type="entry name" value="MASE3"/>
    <property type="match status" value="1"/>
</dbReference>
<evidence type="ECO:0000259" key="11">
    <source>
        <dbReference type="PROSITE" id="PS50113"/>
    </source>
</evidence>
<dbReference type="Proteomes" id="UP000057158">
    <property type="component" value="Chromosome"/>
</dbReference>
<keyword evidence="13" id="KW-1185">Reference proteome</keyword>
<proteinExistence type="predicted"/>
<dbReference type="OrthoDB" id="9787818at2"/>
<feature type="transmembrane region" description="Helical" evidence="8">
    <location>
        <begin position="38"/>
        <end position="57"/>
    </location>
</feature>
<dbReference type="Pfam" id="PF13426">
    <property type="entry name" value="PAS_9"/>
    <property type="match status" value="1"/>
</dbReference>
<evidence type="ECO:0000256" key="5">
    <source>
        <dbReference type="ARBA" id="ARBA00022777"/>
    </source>
</evidence>
<organism evidence="12 13">
    <name type="scientific">Desulfuromonas soudanensis</name>
    <dbReference type="NCBI Taxonomy" id="1603606"/>
    <lineage>
        <taxon>Bacteria</taxon>
        <taxon>Pseudomonadati</taxon>
        <taxon>Thermodesulfobacteriota</taxon>
        <taxon>Desulfuromonadia</taxon>
        <taxon>Desulfuromonadales</taxon>
        <taxon>Desulfuromonadaceae</taxon>
        <taxon>Desulfuromonas</taxon>
    </lineage>
</organism>
<gene>
    <name evidence="12" type="ORF">DSOUD_2616</name>
</gene>
<keyword evidence="8" id="KW-1133">Transmembrane helix</keyword>
<dbReference type="SUPFAM" id="SSF55785">
    <property type="entry name" value="PYP-like sensor domain (PAS domain)"/>
    <property type="match status" value="1"/>
</dbReference>
<dbReference type="InterPro" id="IPR004358">
    <property type="entry name" value="Sig_transdc_His_kin-like_C"/>
</dbReference>
<comment type="catalytic activity">
    <reaction evidence="1">
        <text>ATP + protein L-histidine = ADP + protein N-phospho-L-histidine.</text>
        <dbReference type="EC" id="2.7.13.3"/>
    </reaction>
</comment>
<feature type="transmembrane region" description="Helical" evidence="8">
    <location>
        <begin position="130"/>
        <end position="148"/>
    </location>
</feature>
<protein>
    <recommendedName>
        <fullName evidence="2">histidine kinase</fullName>
        <ecNumber evidence="2">2.7.13.3</ecNumber>
    </recommendedName>
</protein>
<evidence type="ECO:0000313" key="13">
    <source>
        <dbReference type="Proteomes" id="UP000057158"/>
    </source>
</evidence>
<evidence type="ECO:0000259" key="10">
    <source>
        <dbReference type="PROSITE" id="PS50112"/>
    </source>
</evidence>
<dbReference type="InterPro" id="IPR036097">
    <property type="entry name" value="HisK_dim/P_sf"/>
</dbReference>
<dbReference type="FunFam" id="3.30.565.10:FF:000006">
    <property type="entry name" value="Sensor histidine kinase WalK"/>
    <property type="match status" value="1"/>
</dbReference>
<feature type="transmembrane region" description="Helical" evidence="8">
    <location>
        <begin position="168"/>
        <end position="185"/>
    </location>
</feature>
<dbReference type="InterPro" id="IPR001610">
    <property type="entry name" value="PAC"/>
</dbReference>